<proteinExistence type="predicted"/>
<sequence length="106" mass="12269">MKTPKIYFGLSFHSTDAICSIVHTCWINYMKELKKENLKAKCFTVTKENEIVSNDYNELVQPLLKEFEDVVFDEIPLSLPFMGQIQHHVHLVPGVSLPNEATYRLN</sequence>
<reference evidence="1 2" key="1">
    <citation type="journal article" date="2006" name="Science">
        <title>The genome of black cottonwood, Populus trichocarpa (Torr. &amp; Gray).</title>
        <authorList>
            <person name="Tuskan G.A."/>
            <person name="Difazio S."/>
            <person name="Jansson S."/>
            <person name="Bohlmann J."/>
            <person name="Grigoriev I."/>
            <person name="Hellsten U."/>
            <person name="Putnam N."/>
            <person name="Ralph S."/>
            <person name="Rombauts S."/>
            <person name="Salamov A."/>
            <person name="Schein J."/>
            <person name="Sterck L."/>
            <person name="Aerts A."/>
            <person name="Bhalerao R.R."/>
            <person name="Bhalerao R.P."/>
            <person name="Blaudez D."/>
            <person name="Boerjan W."/>
            <person name="Brun A."/>
            <person name="Brunner A."/>
            <person name="Busov V."/>
            <person name="Campbell M."/>
            <person name="Carlson J."/>
            <person name="Chalot M."/>
            <person name="Chapman J."/>
            <person name="Chen G.L."/>
            <person name="Cooper D."/>
            <person name="Coutinho P.M."/>
            <person name="Couturier J."/>
            <person name="Covert S."/>
            <person name="Cronk Q."/>
            <person name="Cunningham R."/>
            <person name="Davis J."/>
            <person name="Degroeve S."/>
            <person name="Dejardin A."/>
            <person name="Depamphilis C."/>
            <person name="Detter J."/>
            <person name="Dirks B."/>
            <person name="Dubchak I."/>
            <person name="Duplessis S."/>
            <person name="Ehlting J."/>
            <person name="Ellis B."/>
            <person name="Gendler K."/>
            <person name="Goodstein D."/>
            <person name="Gribskov M."/>
            <person name="Grimwood J."/>
            <person name="Groover A."/>
            <person name="Gunter L."/>
            <person name="Hamberger B."/>
            <person name="Heinze B."/>
            <person name="Helariutta Y."/>
            <person name="Henrissat B."/>
            <person name="Holligan D."/>
            <person name="Holt R."/>
            <person name="Huang W."/>
            <person name="Islam-Faridi N."/>
            <person name="Jones S."/>
            <person name="Jones-Rhoades M."/>
            <person name="Jorgensen R."/>
            <person name="Joshi C."/>
            <person name="Kangasjarvi J."/>
            <person name="Karlsson J."/>
            <person name="Kelleher C."/>
            <person name="Kirkpatrick R."/>
            <person name="Kirst M."/>
            <person name="Kohler A."/>
            <person name="Kalluri U."/>
            <person name="Larimer F."/>
            <person name="Leebens-Mack J."/>
            <person name="Leple J.C."/>
            <person name="Locascio P."/>
            <person name="Lou Y."/>
            <person name="Lucas S."/>
            <person name="Martin F."/>
            <person name="Montanini B."/>
            <person name="Napoli C."/>
            <person name="Nelson D.R."/>
            <person name="Nelson C."/>
            <person name="Nieminen K."/>
            <person name="Nilsson O."/>
            <person name="Pereda V."/>
            <person name="Peter G."/>
            <person name="Philippe R."/>
            <person name="Pilate G."/>
            <person name="Poliakov A."/>
            <person name="Razumovskaya J."/>
            <person name="Richardson P."/>
            <person name="Rinaldi C."/>
            <person name="Ritland K."/>
            <person name="Rouze P."/>
            <person name="Ryaboy D."/>
            <person name="Schmutz J."/>
            <person name="Schrader J."/>
            <person name="Segerman B."/>
            <person name="Shin H."/>
            <person name="Siddiqui A."/>
            <person name="Sterky F."/>
            <person name="Terry A."/>
            <person name="Tsai C.J."/>
            <person name="Uberbacher E."/>
            <person name="Unneberg P."/>
            <person name="Vahala J."/>
            <person name="Wall K."/>
            <person name="Wessler S."/>
            <person name="Yang G."/>
            <person name="Yin T."/>
            <person name="Douglas C."/>
            <person name="Marra M."/>
            <person name="Sandberg G."/>
            <person name="Van de Peer Y."/>
            <person name="Rokhsar D."/>
        </authorList>
    </citation>
    <scope>NUCLEOTIDE SEQUENCE [LARGE SCALE GENOMIC DNA]</scope>
    <source>
        <strain evidence="2">cv. Nisqually</strain>
    </source>
</reference>
<gene>
    <name evidence="1" type="ORF">POPTR_004G221900</name>
</gene>
<dbReference type="EMBL" id="CM009293">
    <property type="protein sequence ID" value="PNT42587.1"/>
    <property type="molecule type" value="Genomic_DNA"/>
</dbReference>
<evidence type="ECO:0000313" key="2">
    <source>
        <dbReference type="Proteomes" id="UP000006729"/>
    </source>
</evidence>
<protein>
    <submittedName>
        <fullName evidence="1">Uncharacterized protein</fullName>
    </submittedName>
</protein>
<name>U5GH30_POPTR</name>
<keyword evidence="2" id="KW-1185">Reference proteome</keyword>
<organism evidence="1 2">
    <name type="scientific">Populus trichocarpa</name>
    <name type="common">Western balsam poplar</name>
    <name type="synonym">Populus balsamifera subsp. trichocarpa</name>
    <dbReference type="NCBI Taxonomy" id="3694"/>
    <lineage>
        <taxon>Eukaryota</taxon>
        <taxon>Viridiplantae</taxon>
        <taxon>Streptophyta</taxon>
        <taxon>Embryophyta</taxon>
        <taxon>Tracheophyta</taxon>
        <taxon>Spermatophyta</taxon>
        <taxon>Magnoliopsida</taxon>
        <taxon>eudicotyledons</taxon>
        <taxon>Gunneridae</taxon>
        <taxon>Pentapetalae</taxon>
        <taxon>rosids</taxon>
        <taxon>fabids</taxon>
        <taxon>Malpighiales</taxon>
        <taxon>Salicaceae</taxon>
        <taxon>Saliceae</taxon>
        <taxon>Populus</taxon>
    </lineage>
</organism>
<dbReference type="AlphaFoldDB" id="U5GH30"/>
<accession>U5GH30</accession>
<dbReference type="Proteomes" id="UP000006729">
    <property type="component" value="Chromosome 4"/>
</dbReference>
<evidence type="ECO:0000313" key="1">
    <source>
        <dbReference type="EMBL" id="PNT42587.1"/>
    </source>
</evidence>
<dbReference type="InParanoid" id="U5GH30"/>